<proteinExistence type="predicted"/>
<dbReference type="EMBL" id="PJNB01000001">
    <property type="protein sequence ID" value="PKW15210.1"/>
    <property type="molecule type" value="Genomic_DNA"/>
</dbReference>
<reference evidence="1" key="1">
    <citation type="submission" date="2017-12" db="EMBL/GenBank/DDBJ databases">
        <title>Sequencing the genomes of 1000 Actinobacteria strains.</title>
        <authorList>
            <person name="Klenk H.-P."/>
        </authorList>
    </citation>
    <scope>NUCLEOTIDE SEQUENCE [LARGE SCALE GENOMIC DNA]</scope>
    <source>
        <strain evidence="1">DSM 44228</strain>
    </source>
</reference>
<dbReference type="OrthoDB" id="4543339at2"/>
<dbReference type="RefSeq" id="WP_010695218.1">
    <property type="nucleotide sequence ID" value="NZ_CP061007.1"/>
</dbReference>
<dbReference type="STRING" id="994479.GCA_000194155_02541"/>
<evidence type="ECO:0000313" key="2">
    <source>
        <dbReference type="Proteomes" id="UP000233786"/>
    </source>
</evidence>
<dbReference type="AlphaFoldDB" id="A0A2N3XX47"/>
<keyword evidence="2" id="KW-1185">Reference proteome</keyword>
<accession>A0A2N3XX47</accession>
<protein>
    <recommendedName>
        <fullName evidence="3">Catalytic LigB subunit of aromatic ring-opening dioxygenase</fullName>
    </recommendedName>
</protein>
<comment type="caution">
    <text evidence="1">The sequence shown here is derived from an EMBL/GenBank/DDBJ whole genome shotgun (WGS) entry which is preliminary data.</text>
</comment>
<gene>
    <name evidence="1" type="ORF">A8926_2900</name>
</gene>
<dbReference type="Gene3D" id="3.40.830.10">
    <property type="entry name" value="LigB-like"/>
    <property type="match status" value="1"/>
</dbReference>
<evidence type="ECO:0008006" key="3">
    <source>
        <dbReference type="Google" id="ProtNLM"/>
    </source>
</evidence>
<name>A0A2N3XX47_SACSN</name>
<evidence type="ECO:0000313" key="1">
    <source>
        <dbReference type="EMBL" id="PKW15210.1"/>
    </source>
</evidence>
<sequence>MITRVAVVPYPPLLVPALTVRADPETVRLRGACLRAVSSLTDSAAEWVAVGVDQSGPQVLGPDTAGTFAGFGVDFPVTLGGAGTPDPELPLPALIAGLLREQAGALAVTTHLLAPGTPAGDCQRLGAELAADDVGLLVLADGTNRSDEHSPYSPDERAKPVDEQIRSALADVDTAALLALEPEPCAELGVAGRAALQVLPGVVEATGGTWRGELLYSATPFGVTYYVATWTRTA</sequence>
<organism evidence="1 2">
    <name type="scientific">Saccharopolyspora spinosa</name>
    <dbReference type="NCBI Taxonomy" id="60894"/>
    <lineage>
        <taxon>Bacteria</taxon>
        <taxon>Bacillati</taxon>
        <taxon>Actinomycetota</taxon>
        <taxon>Actinomycetes</taxon>
        <taxon>Pseudonocardiales</taxon>
        <taxon>Pseudonocardiaceae</taxon>
        <taxon>Saccharopolyspora</taxon>
    </lineage>
</organism>
<dbReference type="Proteomes" id="UP000233786">
    <property type="component" value="Unassembled WGS sequence"/>
</dbReference>